<dbReference type="EMBL" id="DVHB01000065">
    <property type="protein sequence ID" value="HIR39480.1"/>
    <property type="molecule type" value="Genomic_DNA"/>
</dbReference>
<evidence type="ECO:0000313" key="1">
    <source>
        <dbReference type="EMBL" id="HIR39480.1"/>
    </source>
</evidence>
<protein>
    <recommendedName>
        <fullName evidence="3">Lipoprotein</fullName>
    </recommendedName>
</protein>
<proteinExistence type="predicted"/>
<sequence length="199" mass="21495">MKKLKFLIVAAIVALTTAMVVVFSGCGSAAITGVYYKDGTVNTGAGESYLLELYSDGTYELTYRQSWHLGPDLGLTYGRFVKSYGEYDVTSEDAELQTSEVHLNVPDRMELVAFHRGATLVTADTSIWPEGDEASGVAPGISYTLYERAETETWETAEDFIAAYGKEYDMTCDGTNGSMIVELSGGYTQIPVDAAVPAA</sequence>
<evidence type="ECO:0000313" key="2">
    <source>
        <dbReference type="Proteomes" id="UP000824179"/>
    </source>
</evidence>
<accession>A0A9D1DCF3</accession>
<reference evidence="1" key="1">
    <citation type="submission" date="2020-10" db="EMBL/GenBank/DDBJ databases">
        <authorList>
            <person name="Gilroy R."/>
        </authorList>
    </citation>
    <scope>NUCLEOTIDE SEQUENCE</scope>
    <source>
        <strain evidence="1">ChiW25-3613</strain>
    </source>
</reference>
<reference evidence="1" key="2">
    <citation type="journal article" date="2021" name="PeerJ">
        <title>Extensive microbial diversity within the chicken gut microbiome revealed by metagenomics and culture.</title>
        <authorList>
            <person name="Gilroy R."/>
            <person name="Ravi A."/>
            <person name="Getino M."/>
            <person name="Pursley I."/>
            <person name="Horton D.L."/>
            <person name="Alikhan N.F."/>
            <person name="Baker D."/>
            <person name="Gharbi K."/>
            <person name="Hall N."/>
            <person name="Watson M."/>
            <person name="Adriaenssens E.M."/>
            <person name="Foster-Nyarko E."/>
            <person name="Jarju S."/>
            <person name="Secka A."/>
            <person name="Antonio M."/>
            <person name="Oren A."/>
            <person name="Chaudhuri R.R."/>
            <person name="La Ragione R."/>
            <person name="Hildebrand F."/>
            <person name="Pallen M.J."/>
        </authorList>
    </citation>
    <scope>NUCLEOTIDE SEQUENCE</scope>
    <source>
        <strain evidence="1">ChiW25-3613</strain>
    </source>
</reference>
<name>A0A9D1DCF3_9FIRM</name>
<organism evidence="1 2">
    <name type="scientific">Candidatus Coproplasma stercoripullorum</name>
    <dbReference type="NCBI Taxonomy" id="2840751"/>
    <lineage>
        <taxon>Bacteria</taxon>
        <taxon>Bacillati</taxon>
        <taxon>Bacillota</taxon>
        <taxon>Clostridia</taxon>
        <taxon>Eubacteriales</taxon>
        <taxon>Candidatus Coproplasma</taxon>
    </lineage>
</organism>
<gene>
    <name evidence="1" type="ORF">IAB90_03765</name>
</gene>
<dbReference type="Proteomes" id="UP000824179">
    <property type="component" value="Unassembled WGS sequence"/>
</dbReference>
<dbReference type="PROSITE" id="PS51257">
    <property type="entry name" value="PROKAR_LIPOPROTEIN"/>
    <property type="match status" value="1"/>
</dbReference>
<dbReference type="AlphaFoldDB" id="A0A9D1DCF3"/>
<evidence type="ECO:0008006" key="3">
    <source>
        <dbReference type="Google" id="ProtNLM"/>
    </source>
</evidence>
<comment type="caution">
    <text evidence="1">The sequence shown here is derived from an EMBL/GenBank/DDBJ whole genome shotgun (WGS) entry which is preliminary data.</text>
</comment>